<dbReference type="AlphaFoldDB" id="Q08XA8"/>
<organism evidence="6 7">
    <name type="scientific">Stigmatella aurantiaca (strain DW4/3-1)</name>
    <dbReference type="NCBI Taxonomy" id="378806"/>
    <lineage>
        <taxon>Bacteria</taxon>
        <taxon>Pseudomonadati</taxon>
        <taxon>Myxococcota</taxon>
        <taxon>Myxococcia</taxon>
        <taxon>Myxococcales</taxon>
        <taxon>Cystobacterineae</taxon>
        <taxon>Archangiaceae</taxon>
        <taxon>Stigmatella</taxon>
    </lineage>
</organism>
<dbReference type="EMBL" id="AAMD01000092">
    <property type="protein sequence ID" value="EAU65145.1"/>
    <property type="molecule type" value="Genomic_DNA"/>
</dbReference>
<dbReference type="SUPFAM" id="SSF111369">
    <property type="entry name" value="HlyD-like secretion proteins"/>
    <property type="match status" value="1"/>
</dbReference>
<dbReference type="Pfam" id="PF25954">
    <property type="entry name" value="Beta-barrel_RND_2"/>
    <property type="match status" value="1"/>
</dbReference>
<accession>Q08XA8</accession>
<evidence type="ECO:0000259" key="3">
    <source>
        <dbReference type="Pfam" id="PF25917"/>
    </source>
</evidence>
<dbReference type="Pfam" id="PF25989">
    <property type="entry name" value="YknX_C"/>
    <property type="match status" value="1"/>
</dbReference>
<dbReference type="NCBIfam" id="TIGR01730">
    <property type="entry name" value="RND_mfp"/>
    <property type="match status" value="1"/>
</dbReference>
<sequence>MYRRSRAPERTLSRQDRQERKTVTKQIGVKAVLAAAMVAVTVGGCSGGANAKAALPAADSTAAPNALGVKAIAPATKLEANVMQATGQLRSKQEATLSPRASGPLTRVLVKVGDRVKKGQLLAQLDTDALQIGVEQAAAARSAGAALLDGATIDVERARKLATSGSLAQSGLDKAEVGFRQAQAQAAQASAAYKNALQALRDASIVAPFDGVITARNKNVGDMVNNGTAIFGIVDTEGLEVRVQVPEAIIDRIQLGSVASGTLNPSGARFEAKVTTLGAVIDTQSRTVEVLADIIPGKAEATLRPGALVELDFAAAAAEGDDGKSLFLPAQAVSSKGQQGYVWVVQDGRVLKRDVKVQRVLPGYVRVVEGLNSQEQVVADASLPMKDGTAVRVVQ</sequence>
<dbReference type="PANTHER" id="PTHR30469:SF15">
    <property type="entry name" value="HLYD FAMILY OF SECRETION PROTEINS"/>
    <property type="match status" value="1"/>
</dbReference>
<evidence type="ECO:0000256" key="2">
    <source>
        <dbReference type="SAM" id="MobiDB-lite"/>
    </source>
</evidence>
<evidence type="ECO:0000313" key="7">
    <source>
        <dbReference type="Proteomes" id="UP000032702"/>
    </source>
</evidence>
<evidence type="ECO:0000259" key="5">
    <source>
        <dbReference type="Pfam" id="PF25989"/>
    </source>
</evidence>
<protein>
    <submittedName>
        <fullName evidence="6">Secretion protein HlyD, putative</fullName>
    </submittedName>
</protein>
<comment type="similarity">
    <text evidence="1">Belongs to the membrane fusion protein (MFP) (TC 8.A.1) family.</text>
</comment>
<feature type="domain" description="CusB-like beta-barrel" evidence="4">
    <location>
        <begin position="241"/>
        <end position="316"/>
    </location>
</feature>
<dbReference type="GO" id="GO:0015562">
    <property type="term" value="F:efflux transmembrane transporter activity"/>
    <property type="evidence" value="ECO:0007669"/>
    <property type="project" value="TreeGrafter"/>
</dbReference>
<dbReference type="PANTHER" id="PTHR30469">
    <property type="entry name" value="MULTIDRUG RESISTANCE PROTEIN MDTA"/>
    <property type="match status" value="1"/>
</dbReference>
<dbReference type="Gene3D" id="2.40.420.20">
    <property type="match status" value="1"/>
</dbReference>
<dbReference type="Proteomes" id="UP000032702">
    <property type="component" value="Unassembled WGS sequence"/>
</dbReference>
<name>Q08XA8_STIAD</name>
<dbReference type="GO" id="GO:1990281">
    <property type="term" value="C:efflux pump complex"/>
    <property type="evidence" value="ECO:0007669"/>
    <property type="project" value="TreeGrafter"/>
</dbReference>
<dbReference type="Gene3D" id="1.10.287.470">
    <property type="entry name" value="Helix hairpin bin"/>
    <property type="match status" value="1"/>
</dbReference>
<dbReference type="Gene3D" id="2.40.30.170">
    <property type="match status" value="1"/>
</dbReference>
<dbReference type="InterPro" id="IPR058625">
    <property type="entry name" value="MdtA-like_BSH"/>
</dbReference>
<dbReference type="Pfam" id="PF25917">
    <property type="entry name" value="BSH_RND"/>
    <property type="match status" value="1"/>
</dbReference>
<gene>
    <name evidence="6" type="ORF">STIAU_6799</name>
</gene>
<dbReference type="InterPro" id="IPR058792">
    <property type="entry name" value="Beta-barrel_RND_2"/>
</dbReference>
<dbReference type="InterPro" id="IPR058637">
    <property type="entry name" value="YknX-like_C"/>
</dbReference>
<proteinExistence type="inferred from homology"/>
<evidence type="ECO:0000256" key="1">
    <source>
        <dbReference type="ARBA" id="ARBA00009477"/>
    </source>
</evidence>
<reference evidence="6 7" key="1">
    <citation type="submission" date="2006-04" db="EMBL/GenBank/DDBJ databases">
        <authorList>
            <person name="Nierman W.C."/>
        </authorList>
    </citation>
    <scope>NUCLEOTIDE SEQUENCE [LARGE SCALE GENOMIC DNA]</scope>
    <source>
        <strain evidence="6 7">DW4/3-1</strain>
    </source>
</reference>
<comment type="caution">
    <text evidence="6">The sequence shown here is derived from an EMBL/GenBank/DDBJ whole genome shotgun (WGS) entry which is preliminary data.</text>
</comment>
<dbReference type="InterPro" id="IPR006143">
    <property type="entry name" value="RND_pump_MFP"/>
</dbReference>
<feature type="domain" description="YknX-like C-terminal permuted SH3-like" evidence="5">
    <location>
        <begin position="327"/>
        <end position="393"/>
    </location>
</feature>
<evidence type="ECO:0000313" key="6">
    <source>
        <dbReference type="EMBL" id="EAU65145.1"/>
    </source>
</evidence>
<feature type="domain" description="Multidrug resistance protein MdtA-like barrel-sandwich hybrid" evidence="3">
    <location>
        <begin position="94"/>
        <end position="235"/>
    </location>
</feature>
<evidence type="ECO:0000259" key="4">
    <source>
        <dbReference type="Pfam" id="PF25954"/>
    </source>
</evidence>
<feature type="region of interest" description="Disordered" evidence="2">
    <location>
        <begin position="1"/>
        <end position="21"/>
    </location>
</feature>
<dbReference type="Gene3D" id="2.40.50.100">
    <property type="match status" value="1"/>
</dbReference>